<dbReference type="Pfam" id="PF00535">
    <property type="entry name" value="Glycos_transf_2"/>
    <property type="match status" value="1"/>
</dbReference>
<gene>
    <name evidence="7" type="ORF">A2V80_02400</name>
</gene>
<organism evidence="7 8">
    <name type="scientific">Candidatus Woesebacteria bacterium RBG_16_39_8b</name>
    <dbReference type="NCBI Taxonomy" id="1802482"/>
    <lineage>
        <taxon>Bacteria</taxon>
        <taxon>Candidatus Woeseibacteriota</taxon>
    </lineage>
</organism>
<dbReference type="InterPro" id="IPR029044">
    <property type="entry name" value="Nucleotide-diphossugar_trans"/>
</dbReference>
<evidence type="ECO:0000256" key="5">
    <source>
        <dbReference type="ARBA" id="ARBA00023136"/>
    </source>
</evidence>
<keyword evidence="3" id="KW-0328">Glycosyltransferase</keyword>
<evidence type="ECO:0000256" key="4">
    <source>
        <dbReference type="ARBA" id="ARBA00022679"/>
    </source>
</evidence>
<evidence type="ECO:0000313" key="8">
    <source>
        <dbReference type="Proteomes" id="UP000179013"/>
    </source>
</evidence>
<feature type="domain" description="Glycosyltransferase 2-like" evidence="6">
    <location>
        <begin position="3"/>
        <end position="153"/>
    </location>
</feature>
<evidence type="ECO:0000256" key="2">
    <source>
        <dbReference type="ARBA" id="ARBA00022475"/>
    </source>
</evidence>
<dbReference type="AlphaFoldDB" id="A0A1F7X8J6"/>
<protein>
    <recommendedName>
        <fullName evidence="6">Glycosyltransferase 2-like domain-containing protein</fullName>
    </recommendedName>
</protein>
<dbReference type="GO" id="GO:0005886">
    <property type="term" value="C:plasma membrane"/>
    <property type="evidence" value="ECO:0007669"/>
    <property type="project" value="UniProtKB-SubCell"/>
</dbReference>
<keyword evidence="2" id="KW-1003">Cell membrane</keyword>
<name>A0A1F7X8J6_9BACT</name>
<evidence type="ECO:0000259" key="6">
    <source>
        <dbReference type="Pfam" id="PF00535"/>
    </source>
</evidence>
<proteinExistence type="predicted"/>
<dbReference type="SUPFAM" id="SSF53448">
    <property type="entry name" value="Nucleotide-diphospho-sugar transferases"/>
    <property type="match status" value="1"/>
</dbReference>
<dbReference type="GO" id="GO:0016757">
    <property type="term" value="F:glycosyltransferase activity"/>
    <property type="evidence" value="ECO:0007669"/>
    <property type="project" value="UniProtKB-KW"/>
</dbReference>
<comment type="caution">
    <text evidence="7">The sequence shown here is derived from an EMBL/GenBank/DDBJ whole genome shotgun (WGS) entry which is preliminary data.</text>
</comment>
<reference evidence="7 8" key="1">
    <citation type="journal article" date="2016" name="Nat. Commun.">
        <title>Thousands of microbial genomes shed light on interconnected biogeochemical processes in an aquifer system.</title>
        <authorList>
            <person name="Anantharaman K."/>
            <person name="Brown C.T."/>
            <person name="Hug L.A."/>
            <person name="Sharon I."/>
            <person name="Castelle C.J."/>
            <person name="Probst A.J."/>
            <person name="Thomas B.C."/>
            <person name="Singh A."/>
            <person name="Wilkins M.J."/>
            <person name="Karaoz U."/>
            <person name="Brodie E.L."/>
            <person name="Williams K.H."/>
            <person name="Hubbard S.S."/>
            <person name="Banfield J.F."/>
        </authorList>
    </citation>
    <scope>NUCLEOTIDE SEQUENCE [LARGE SCALE GENOMIC DNA]</scope>
</reference>
<dbReference type="InterPro" id="IPR001173">
    <property type="entry name" value="Glyco_trans_2-like"/>
</dbReference>
<accession>A0A1F7X8J6</accession>
<dbReference type="Gene3D" id="3.90.550.10">
    <property type="entry name" value="Spore Coat Polysaccharide Biosynthesis Protein SpsA, Chain A"/>
    <property type="match status" value="1"/>
</dbReference>
<dbReference type="Proteomes" id="UP000179013">
    <property type="component" value="Unassembled WGS sequence"/>
</dbReference>
<keyword evidence="5" id="KW-0472">Membrane</keyword>
<dbReference type="PANTHER" id="PTHR43646:SF2">
    <property type="entry name" value="GLYCOSYLTRANSFERASE 2-LIKE DOMAIN-CONTAINING PROTEIN"/>
    <property type="match status" value="1"/>
</dbReference>
<evidence type="ECO:0000313" key="7">
    <source>
        <dbReference type="EMBL" id="OGM11362.1"/>
    </source>
</evidence>
<dbReference type="EMBL" id="MGFU01000059">
    <property type="protein sequence ID" value="OGM11362.1"/>
    <property type="molecule type" value="Genomic_DNA"/>
</dbReference>
<comment type="subcellular location">
    <subcellularLocation>
        <location evidence="1">Cell membrane</location>
    </subcellularLocation>
</comment>
<evidence type="ECO:0000256" key="1">
    <source>
        <dbReference type="ARBA" id="ARBA00004236"/>
    </source>
</evidence>
<keyword evidence="4" id="KW-0808">Transferase</keyword>
<dbReference type="PANTHER" id="PTHR43646">
    <property type="entry name" value="GLYCOSYLTRANSFERASE"/>
    <property type="match status" value="1"/>
</dbReference>
<evidence type="ECO:0000256" key="3">
    <source>
        <dbReference type="ARBA" id="ARBA00022676"/>
    </source>
</evidence>
<sequence length="239" mass="27566">MISVIIPTYNEENYIGTLLECLKNQTWKDFEIIVADANSKDKTNEIVKKYSSRIVKGGHQAFGRNNGARYAKGEILVFMDADLRFNNTFLDDCCQSFESQKLDIACCYFDTSQMSLKMKLVYKLWNNGKYLKRKSRTPVGEGQCLWIKKSVFKSAGGFNETMNMSEDVDLIHRVVNKKYSFGMLDYRFIPSTRRYEQVGVIRVMLGSFMSGVLQLAGVIRKNKLSEYIYGGWGKYEKKK</sequence>